<accession>A0A9P0NUM4</accession>
<reference evidence="1" key="1">
    <citation type="submission" date="2022-03" db="EMBL/GenBank/DDBJ databases">
        <authorList>
            <person name="Sayadi A."/>
        </authorList>
    </citation>
    <scope>NUCLEOTIDE SEQUENCE</scope>
</reference>
<protein>
    <submittedName>
        <fullName evidence="1">Uncharacterized protein</fullName>
    </submittedName>
</protein>
<comment type="caution">
    <text evidence="1">The sequence shown here is derived from an EMBL/GenBank/DDBJ whole genome shotgun (WGS) entry which is preliminary data.</text>
</comment>
<keyword evidence="2" id="KW-1185">Reference proteome</keyword>
<evidence type="ECO:0000313" key="1">
    <source>
        <dbReference type="EMBL" id="CAH1959662.1"/>
    </source>
</evidence>
<dbReference type="EMBL" id="CAKOFQ010006683">
    <property type="protein sequence ID" value="CAH1959662.1"/>
    <property type="molecule type" value="Genomic_DNA"/>
</dbReference>
<dbReference type="Proteomes" id="UP001152888">
    <property type="component" value="Unassembled WGS sequence"/>
</dbReference>
<gene>
    <name evidence="1" type="ORF">ACAOBT_LOCUS3294</name>
</gene>
<organism evidence="1 2">
    <name type="scientific">Acanthoscelides obtectus</name>
    <name type="common">Bean weevil</name>
    <name type="synonym">Bruchus obtectus</name>
    <dbReference type="NCBI Taxonomy" id="200917"/>
    <lineage>
        <taxon>Eukaryota</taxon>
        <taxon>Metazoa</taxon>
        <taxon>Ecdysozoa</taxon>
        <taxon>Arthropoda</taxon>
        <taxon>Hexapoda</taxon>
        <taxon>Insecta</taxon>
        <taxon>Pterygota</taxon>
        <taxon>Neoptera</taxon>
        <taxon>Endopterygota</taxon>
        <taxon>Coleoptera</taxon>
        <taxon>Polyphaga</taxon>
        <taxon>Cucujiformia</taxon>
        <taxon>Chrysomeloidea</taxon>
        <taxon>Chrysomelidae</taxon>
        <taxon>Bruchinae</taxon>
        <taxon>Bruchini</taxon>
        <taxon>Acanthoscelides</taxon>
    </lineage>
</organism>
<dbReference type="AlphaFoldDB" id="A0A9P0NUM4"/>
<sequence>MLLHVETCNECIVAASSTSVDLVVYVHSY</sequence>
<proteinExistence type="predicted"/>
<evidence type="ECO:0000313" key="2">
    <source>
        <dbReference type="Proteomes" id="UP001152888"/>
    </source>
</evidence>
<name>A0A9P0NUM4_ACAOB</name>